<dbReference type="PANTHER" id="PTHR45786:SF74">
    <property type="entry name" value="ATP-DEPENDENT DNA HELICASE"/>
    <property type="match status" value="1"/>
</dbReference>
<dbReference type="Proteomes" id="UP000054107">
    <property type="component" value="Unassembled WGS sequence"/>
</dbReference>
<keyword evidence="2" id="KW-1185">Reference proteome</keyword>
<gene>
    <name evidence="1" type="primary">PARPA_02588.1 scaffold 4894</name>
</gene>
<protein>
    <recommendedName>
        <fullName evidence="3">Helitron helicase-like domain-containing protein</fullName>
    </recommendedName>
</protein>
<evidence type="ECO:0000313" key="1">
    <source>
        <dbReference type="EMBL" id="CEP09131.1"/>
    </source>
</evidence>
<dbReference type="PANTHER" id="PTHR45786">
    <property type="entry name" value="DNA BINDING PROTEIN-LIKE"/>
    <property type="match status" value="1"/>
</dbReference>
<sequence length="172" mass="19772">MMGEIDAEQPNGIPNIRMILRAQGNPDPRRFNSHTADKIGVLIVGGEDKSRLRPSNRDIVMHLRGREGANRLERINKLNQRYDPLQYVLMYPHGDLGWNINIKNYDPDAIQEDEQPDNGEDRNQAEITVMQYYSSRLMVRVDPDSGLPTAPQLSLHSFGKLFHQYIVDQYAK</sequence>
<dbReference type="STRING" id="35722.A0A0B7MT01"/>
<evidence type="ECO:0000313" key="2">
    <source>
        <dbReference type="Proteomes" id="UP000054107"/>
    </source>
</evidence>
<dbReference type="OrthoDB" id="2278933at2759"/>
<dbReference type="AlphaFoldDB" id="A0A0B7MT01"/>
<reference evidence="1 2" key="1">
    <citation type="submission" date="2014-09" db="EMBL/GenBank/DDBJ databases">
        <authorList>
            <person name="Ellenberger Sabrina"/>
        </authorList>
    </citation>
    <scope>NUCLEOTIDE SEQUENCE [LARGE SCALE GENOMIC DNA]</scope>
    <source>
        <strain evidence="1 2">CBS 412.66</strain>
    </source>
</reference>
<dbReference type="EMBL" id="LN721118">
    <property type="protein sequence ID" value="CEP09131.1"/>
    <property type="molecule type" value="Genomic_DNA"/>
</dbReference>
<name>A0A0B7MT01_9FUNG</name>
<evidence type="ECO:0008006" key="3">
    <source>
        <dbReference type="Google" id="ProtNLM"/>
    </source>
</evidence>
<accession>A0A0B7MT01</accession>
<proteinExistence type="predicted"/>
<feature type="non-terminal residue" evidence="1">
    <location>
        <position position="172"/>
    </location>
</feature>
<organism evidence="1 2">
    <name type="scientific">Parasitella parasitica</name>
    <dbReference type="NCBI Taxonomy" id="35722"/>
    <lineage>
        <taxon>Eukaryota</taxon>
        <taxon>Fungi</taxon>
        <taxon>Fungi incertae sedis</taxon>
        <taxon>Mucoromycota</taxon>
        <taxon>Mucoromycotina</taxon>
        <taxon>Mucoromycetes</taxon>
        <taxon>Mucorales</taxon>
        <taxon>Mucorineae</taxon>
        <taxon>Mucoraceae</taxon>
        <taxon>Parasitella</taxon>
    </lineage>
</organism>